<keyword evidence="6" id="KW-1185">Reference proteome</keyword>
<keyword evidence="2 4" id="KW-0732">Signal</keyword>
<feature type="signal peptide" evidence="4">
    <location>
        <begin position="1"/>
        <end position="20"/>
    </location>
</feature>
<dbReference type="EMBL" id="OU895880">
    <property type="protein sequence ID" value="CAG9812127.1"/>
    <property type="molecule type" value="Genomic_DNA"/>
</dbReference>
<dbReference type="Gene3D" id="3.80.10.10">
    <property type="entry name" value="Ribonuclease Inhibitor"/>
    <property type="match status" value="3"/>
</dbReference>
<evidence type="ECO:0000313" key="6">
    <source>
        <dbReference type="Proteomes" id="UP001153620"/>
    </source>
</evidence>
<dbReference type="AlphaFoldDB" id="A0A9N9S7K0"/>
<dbReference type="OrthoDB" id="1728874at2759"/>
<evidence type="ECO:0000256" key="4">
    <source>
        <dbReference type="SAM" id="SignalP"/>
    </source>
</evidence>
<accession>A0A9N9S7K0</accession>
<dbReference type="PROSITE" id="PS51450">
    <property type="entry name" value="LRR"/>
    <property type="match status" value="1"/>
</dbReference>
<keyword evidence="1" id="KW-0433">Leucine-rich repeat</keyword>
<dbReference type="InterPro" id="IPR032675">
    <property type="entry name" value="LRR_dom_sf"/>
</dbReference>
<dbReference type="Pfam" id="PF13855">
    <property type="entry name" value="LRR_8"/>
    <property type="match status" value="2"/>
</dbReference>
<dbReference type="InterPro" id="IPR003591">
    <property type="entry name" value="Leu-rich_rpt_typical-subtyp"/>
</dbReference>
<name>A0A9N9S7K0_9DIPT</name>
<evidence type="ECO:0000256" key="3">
    <source>
        <dbReference type="ARBA" id="ARBA00022737"/>
    </source>
</evidence>
<dbReference type="InterPro" id="IPR050328">
    <property type="entry name" value="Dev_Immune_Receptor"/>
</dbReference>
<protein>
    <submittedName>
        <fullName evidence="5">Uncharacterized protein</fullName>
    </submittedName>
</protein>
<dbReference type="Proteomes" id="UP001153620">
    <property type="component" value="Chromosome 4"/>
</dbReference>
<reference evidence="5" key="2">
    <citation type="submission" date="2022-10" db="EMBL/GenBank/DDBJ databases">
        <authorList>
            <consortium name="ENA_rothamsted_submissions"/>
            <consortium name="culmorum"/>
            <person name="King R."/>
        </authorList>
    </citation>
    <scope>NUCLEOTIDE SEQUENCE</scope>
</reference>
<reference evidence="5" key="1">
    <citation type="submission" date="2022-01" db="EMBL/GenBank/DDBJ databases">
        <authorList>
            <person name="King R."/>
        </authorList>
    </citation>
    <scope>NUCLEOTIDE SEQUENCE</scope>
</reference>
<dbReference type="SUPFAM" id="SSF52058">
    <property type="entry name" value="L domain-like"/>
    <property type="match status" value="1"/>
</dbReference>
<dbReference type="PANTHER" id="PTHR24373">
    <property type="entry name" value="SLIT RELATED LEUCINE-RICH REPEAT NEURONAL PROTEIN"/>
    <property type="match status" value="1"/>
</dbReference>
<dbReference type="PANTHER" id="PTHR24373:SF275">
    <property type="entry name" value="TIR DOMAIN-CONTAINING PROTEIN"/>
    <property type="match status" value="1"/>
</dbReference>
<evidence type="ECO:0000256" key="1">
    <source>
        <dbReference type="ARBA" id="ARBA00022614"/>
    </source>
</evidence>
<gene>
    <name evidence="5" type="ORF">CHIRRI_LOCUS14932</name>
</gene>
<keyword evidence="3" id="KW-0677">Repeat</keyword>
<organism evidence="5 6">
    <name type="scientific">Chironomus riparius</name>
    <dbReference type="NCBI Taxonomy" id="315576"/>
    <lineage>
        <taxon>Eukaryota</taxon>
        <taxon>Metazoa</taxon>
        <taxon>Ecdysozoa</taxon>
        <taxon>Arthropoda</taxon>
        <taxon>Hexapoda</taxon>
        <taxon>Insecta</taxon>
        <taxon>Pterygota</taxon>
        <taxon>Neoptera</taxon>
        <taxon>Endopterygota</taxon>
        <taxon>Diptera</taxon>
        <taxon>Nematocera</taxon>
        <taxon>Chironomoidea</taxon>
        <taxon>Chironomidae</taxon>
        <taxon>Chironominae</taxon>
        <taxon>Chironomus</taxon>
    </lineage>
</organism>
<evidence type="ECO:0000313" key="5">
    <source>
        <dbReference type="EMBL" id="CAG9812127.1"/>
    </source>
</evidence>
<dbReference type="SMART" id="SM00369">
    <property type="entry name" value="LRR_TYP"/>
    <property type="match status" value="9"/>
</dbReference>
<sequence>MRRSCLNFFILIIFINFSTSKSVTLECNFGLDGWDFAVKDAYICRAKTIKFTTKVLITNVEGQHVSPNTNDRVNAFLIFDQTCEYFPSGIDKFFPKLEGIAVQKSKLKVIKKNDLKPFTELKSLSLHSNQLVTLGFELLKYNKKLQIISIFFNKVTNIAEDIFDGLDELKEVHFQTNICIDITAKNATDIEALKTKIYKNCSSTLDMKSLYDLEIAYDELDAVLSQKSQELQTCKVENINLSNALVITTTPVPKSIETTTFDPCESRFEKLAEIVKKFDIECDDFYDSTCIANDVIIQYENMEPKAVKVFNGSYLDPAEIKELEIRGKNIHFMPEKLGIFFVNLQNLTISNTRITRINERSFTNLVNLHTLSLPENKIRTIHKNAFSDLKSCEVLDMSTNKLTEIPDAISAMHNLKELNLEQNQITILNWKTFENLGNLEELKVNANRLKQIGSNLQQRNLQLVDLTENICVDLKYPDENMETLVNIFADNCTIEIDLKCEFKIQGDDYICFAVDLNINSENTKINKITGQHAAQKTIKDVSKFSSISQNLQFIPQSLQNFFPKLSKLEIISSNLQKLSAVKNLKWIKITGNNLGDIDSFTFNDALELKYIDLASNKITKIPDNFFSDLNNLSYLNLNENLLISFGENLLPTVNSIKEFYGSGNKLQKIANKFIKNLKSADIIELMGNSCVDNKFNRFVDNSKKFMELYGEVDLNC</sequence>
<dbReference type="InterPro" id="IPR001611">
    <property type="entry name" value="Leu-rich_rpt"/>
</dbReference>
<proteinExistence type="predicted"/>
<evidence type="ECO:0000256" key="2">
    <source>
        <dbReference type="ARBA" id="ARBA00022729"/>
    </source>
</evidence>
<feature type="chain" id="PRO_5040309165" evidence="4">
    <location>
        <begin position="21"/>
        <end position="716"/>
    </location>
</feature>